<name>A0A502I8U8_9PSED</name>
<feature type="signal peptide" evidence="1">
    <location>
        <begin position="1"/>
        <end position="19"/>
    </location>
</feature>
<organism evidence="2 3">
    <name type="scientific">Pseudomonas arsenicoxydans</name>
    <dbReference type="NCBI Taxonomy" id="702115"/>
    <lineage>
        <taxon>Bacteria</taxon>
        <taxon>Pseudomonadati</taxon>
        <taxon>Pseudomonadota</taxon>
        <taxon>Gammaproteobacteria</taxon>
        <taxon>Pseudomonadales</taxon>
        <taxon>Pseudomonadaceae</taxon>
        <taxon>Pseudomonas</taxon>
    </lineage>
</organism>
<dbReference type="RefSeq" id="WP_140664900.1">
    <property type="nucleotide sequence ID" value="NZ_RCZE01000001.1"/>
</dbReference>
<evidence type="ECO:0008006" key="4">
    <source>
        <dbReference type="Google" id="ProtNLM"/>
    </source>
</evidence>
<comment type="caution">
    <text evidence="2">The sequence shown here is derived from an EMBL/GenBank/DDBJ whole genome shotgun (WGS) entry which is preliminary data.</text>
</comment>
<feature type="chain" id="PRO_5021397219" description="DUF3108 domain-containing protein" evidence="1">
    <location>
        <begin position="20"/>
        <end position="368"/>
    </location>
</feature>
<dbReference type="Proteomes" id="UP000317933">
    <property type="component" value="Unassembled WGS sequence"/>
</dbReference>
<accession>A0A502I8U8</accession>
<protein>
    <recommendedName>
        <fullName evidence="4">DUF3108 domain-containing protein</fullName>
    </recommendedName>
</protein>
<sequence>MDLRTIFFAAFVWLPFANAAESLPIEGDYYLYGAMEMAARLVLQKDGTFAAAAAYGSANGAAKGTWSIKSNTLTLTSEADPNAAKKLAFEMPRTRNLAELEESYRIQHGNYDEIDNDTANYAQTHYILQMQYDQHPKPPAIEPVYLYFEFSEGPGSQQLLESNETTDLWLPYDPQRTLTKIGFGTSRNSGPTQWFDVSPDSRWFGIGWKKEKSQPIAFSPRKEKGLAEIQRDLNDDEQARILKNYLITVYHFDPISTPAITPVDVYWRFQDGSTEQQVWADSKQERLSLTYSPARTLEKIGMRTQGSKDPIEWLDTLPDMRWMRVDWKDYAVPTNGELSLLFQDLQLAIEPDCLAVDFGNGKACFRRR</sequence>
<dbReference type="AlphaFoldDB" id="A0A502I8U8"/>
<proteinExistence type="predicted"/>
<evidence type="ECO:0000313" key="2">
    <source>
        <dbReference type="EMBL" id="TPG81720.1"/>
    </source>
</evidence>
<reference evidence="2 3" key="1">
    <citation type="journal article" date="2019" name="Environ. Microbiol.">
        <title>Species interactions and distinct microbial communities in high Arctic permafrost affected cryosols are associated with the CH4 and CO2 gas fluxes.</title>
        <authorList>
            <person name="Altshuler I."/>
            <person name="Hamel J."/>
            <person name="Turney S."/>
            <person name="Magnuson E."/>
            <person name="Levesque R."/>
            <person name="Greer C."/>
            <person name="Whyte L.G."/>
        </authorList>
    </citation>
    <scope>NUCLEOTIDE SEQUENCE [LARGE SCALE GENOMIC DNA]</scope>
    <source>
        <strain evidence="2 3">E3</strain>
    </source>
</reference>
<dbReference type="EMBL" id="RCZE01000001">
    <property type="protein sequence ID" value="TPG81720.1"/>
    <property type="molecule type" value="Genomic_DNA"/>
</dbReference>
<gene>
    <name evidence="2" type="ORF">EAH78_02145</name>
</gene>
<evidence type="ECO:0000313" key="3">
    <source>
        <dbReference type="Proteomes" id="UP000317933"/>
    </source>
</evidence>
<evidence type="ECO:0000256" key="1">
    <source>
        <dbReference type="SAM" id="SignalP"/>
    </source>
</evidence>
<keyword evidence="1" id="KW-0732">Signal</keyword>